<dbReference type="Proteomes" id="UP000186894">
    <property type="component" value="Unassembled WGS sequence"/>
</dbReference>
<keyword evidence="3 6" id="KW-0812">Transmembrane</keyword>
<gene>
    <name evidence="7" type="ORF">BJF95_21650</name>
</gene>
<sequence>MDLHSAIAFTLAFFLFAASPGPDNMTVIARTLSHGPYSGIAYGLGTVTGILIYLTLAFMGLSVLASEMGGVMTVLRFAGAAYLIWMGIRLWTAIPVLPERQPVHARQSIIPVYFTGFALNLGNPKMPLFYLALLPNFVPSSFNSTVFIDIVAIILIVETVVIGGHVWLAGRARNVLKTPKAITIANRLTGGFLGASGVAILATAHKN</sequence>
<dbReference type="RefSeq" id="WP_075640799.1">
    <property type="nucleotide sequence ID" value="NZ_MKIM01000028.1"/>
</dbReference>
<dbReference type="Pfam" id="PF01810">
    <property type="entry name" value="LysE"/>
    <property type="match status" value="1"/>
</dbReference>
<dbReference type="AlphaFoldDB" id="A0A1Q8ZNL1"/>
<dbReference type="GO" id="GO:0015171">
    <property type="term" value="F:amino acid transmembrane transporter activity"/>
    <property type="evidence" value="ECO:0007669"/>
    <property type="project" value="TreeGrafter"/>
</dbReference>
<dbReference type="PANTHER" id="PTHR30086">
    <property type="entry name" value="ARGININE EXPORTER PROTEIN ARGO"/>
    <property type="match status" value="1"/>
</dbReference>
<accession>A0A1Q8ZNL1</accession>
<evidence type="ECO:0000256" key="2">
    <source>
        <dbReference type="ARBA" id="ARBA00022475"/>
    </source>
</evidence>
<evidence type="ECO:0000256" key="4">
    <source>
        <dbReference type="ARBA" id="ARBA00022989"/>
    </source>
</evidence>
<dbReference type="InterPro" id="IPR001123">
    <property type="entry name" value="LeuE-type"/>
</dbReference>
<evidence type="ECO:0000256" key="6">
    <source>
        <dbReference type="SAM" id="Phobius"/>
    </source>
</evidence>
<dbReference type="PANTHER" id="PTHR30086:SF20">
    <property type="entry name" value="ARGININE EXPORTER PROTEIN ARGO-RELATED"/>
    <property type="match status" value="1"/>
</dbReference>
<dbReference type="EMBL" id="MKIM01000028">
    <property type="protein sequence ID" value="OLP43480.1"/>
    <property type="molecule type" value="Genomic_DNA"/>
</dbReference>
<keyword evidence="5 6" id="KW-0472">Membrane</keyword>
<dbReference type="GO" id="GO:0005886">
    <property type="term" value="C:plasma membrane"/>
    <property type="evidence" value="ECO:0007669"/>
    <property type="project" value="UniProtKB-SubCell"/>
</dbReference>
<proteinExistence type="predicted"/>
<organism evidence="7 8">
    <name type="scientific">Rhizobium oryziradicis</name>
    <dbReference type="NCBI Taxonomy" id="1867956"/>
    <lineage>
        <taxon>Bacteria</taxon>
        <taxon>Pseudomonadati</taxon>
        <taxon>Pseudomonadota</taxon>
        <taxon>Alphaproteobacteria</taxon>
        <taxon>Hyphomicrobiales</taxon>
        <taxon>Rhizobiaceae</taxon>
        <taxon>Rhizobium/Agrobacterium group</taxon>
        <taxon>Rhizobium</taxon>
    </lineage>
</organism>
<dbReference type="STRING" id="1867956.BJF95_21650"/>
<keyword evidence="2" id="KW-1003">Cell membrane</keyword>
<dbReference type="OrthoDB" id="9804822at2"/>
<comment type="caution">
    <text evidence="7">The sequence shown here is derived from an EMBL/GenBank/DDBJ whole genome shotgun (WGS) entry which is preliminary data.</text>
</comment>
<feature type="transmembrane region" description="Helical" evidence="6">
    <location>
        <begin position="146"/>
        <end position="168"/>
    </location>
</feature>
<feature type="transmembrane region" description="Helical" evidence="6">
    <location>
        <begin position="112"/>
        <end position="134"/>
    </location>
</feature>
<feature type="transmembrane region" description="Helical" evidence="6">
    <location>
        <begin position="188"/>
        <end position="204"/>
    </location>
</feature>
<evidence type="ECO:0000313" key="7">
    <source>
        <dbReference type="EMBL" id="OLP43480.1"/>
    </source>
</evidence>
<protein>
    <submittedName>
        <fullName evidence="7">RhtB family transporter</fullName>
    </submittedName>
</protein>
<feature type="transmembrane region" description="Helical" evidence="6">
    <location>
        <begin position="39"/>
        <end position="61"/>
    </location>
</feature>
<name>A0A1Q8ZNL1_9HYPH</name>
<reference evidence="7 8" key="1">
    <citation type="submission" date="2016-09" db="EMBL/GenBank/DDBJ databases">
        <title>Rhizobium oryziradicis sp. nov., isolated from the root of rice.</title>
        <authorList>
            <person name="Zhao J."/>
            <person name="Zhang X."/>
        </authorList>
    </citation>
    <scope>NUCLEOTIDE SEQUENCE [LARGE SCALE GENOMIC DNA]</scope>
    <source>
        <strain evidence="7 8">N19</strain>
    </source>
</reference>
<dbReference type="PIRSF" id="PIRSF006324">
    <property type="entry name" value="LeuE"/>
    <property type="match status" value="1"/>
</dbReference>
<feature type="transmembrane region" description="Helical" evidence="6">
    <location>
        <begin position="73"/>
        <end position="92"/>
    </location>
</feature>
<evidence type="ECO:0000313" key="8">
    <source>
        <dbReference type="Proteomes" id="UP000186894"/>
    </source>
</evidence>
<evidence type="ECO:0000256" key="3">
    <source>
        <dbReference type="ARBA" id="ARBA00022692"/>
    </source>
</evidence>
<keyword evidence="4 6" id="KW-1133">Transmembrane helix</keyword>
<comment type="subcellular location">
    <subcellularLocation>
        <location evidence="1">Cell membrane</location>
        <topology evidence="1">Multi-pass membrane protein</topology>
    </subcellularLocation>
</comment>
<evidence type="ECO:0000256" key="5">
    <source>
        <dbReference type="ARBA" id="ARBA00023136"/>
    </source>
</evidence>
<keyword evidence="8" id="KW-1185">Reference proteome</keyword>
<evidence type="ECO:0000256" key="1">
    <source>
        <dbReference type="ARBA" id="ARBA00004651"/>
    </source>
</evidence>